<name>A0ABU9Y1S6_9SPHN</name>
<dbReference type="Proteomes" id="UP001419910">
    <property type="component" value="Unassembled WGS sequence"/>
</dbReference>
<proteinExistence type="predicted"/>
<gene>
    <name evidence="2" type="ORF">ABC974_08725</name>
</gene>
<accession>A0ABU9Y1S6</accession>
<keyword evidence="1" id="KW-0732">Signal</keyword>
<evidence type="ECO:0000313" key="2">
    <source>
        <dbReference type="EMBL" id="MEN2789707.1"/>
    </source>
</evidence>
<protein>
    <recommendedName>
        <fullName evidence="4">Protein activator of alkane oxidation PraB</fullName>
    </recommendedName>
</protein>
<comment type="caution">
    <text evidence="2">The sequence shown here is derived from an EMBL/GenBank/DDBJ whole genome shotgun (WGS) entry which is preliminary data.</text>
</comment>
<evidence type="ECO:0000313" key="3">
    <source>
        <dbReference type="Proteomes" id="UP001419910"/>
    </source>
</evidence>
<feature type="signal peptide" evidence="1">
    <location>
        <begin position="1"/>
        <end position="22"/>
    </location>
</feature>
<reference evidence="2 3" key="1">
    <citation type="submission" date="2024-05" db="EMBL/GenBank/DDBJ databases">
        <authorList>
            <person name="Liu Q."/>
            <person name="Xin Y.-H."/>
        </authorList>
    </citation>
    <scope>NUCLEOTIDE SEQUENCE [LARGE SCALE GENOMIC DNA]</scope>
    <source>
        <strain evidence="2 3">CGMCC 1.10181</strain>
    </source>
</reference>
<dbReference type="EMBL" id="JBDIME010000005">
    <property type="protein sequence ID" value="MEN2789707.1"/>
    <property type="molecule type" value="Genomic_DNA"/>
</dbReference>
<evidence type="ECO:0000256" key="1">
    <source>
        <dbReference type="SAM" id="SignalP"/>
    </source>
</evidence>
<feature type="chain" id="PRO_5045570255" description="Protein activator of alkane oxidation PraB" evidence="1">
    <location>
        <begin position="23"/>
        <end position="167"/>
    </location>
</feature>
<sequence>MKKLGMLFLSTVALVSAQAAQATTYTPAGTFTATGTLTVQKGLTLNCAATFKIVVPEAAPDAHGTFSHGHSANVTAATLTGGLCPLVTLNNLPWPVTYDGTNLIFTGVAASTITPGGCLPGTIQGAWNNTTKTVTFVNQTLTGGSGSANCIINGTLTVNPTISITNP</sequence>
<dbReference type="RefSeq" id="WP_343889516.1">
    <property type="nucleotide sequence ID" value="NZ_BAAAEH010000022.1"/>
</dbReference>
<evidence type="ECO:0008006" key="4">
    <source>
        <dbReference type="Google" id="ProtNLM"/>
    </source>
</evidence>
<organism evidence="2 3">
    <name type="scientific">Sphingomonas oligophenolica</name>
    <dbReference type="NCBI Taxonomy" id="301154"/>
    <lineage>
        <taxon>Bacteria</taxon>
        <taxon>Pseudomonadati</taxon>
        <taxon>Pseudomonadota</taxon>
        <taxon>Alphaproteobacteria</taxon>
        <taxon>Sphingomonadales</taxon>
        <taxon>Sphingomonadaceae</taxon>
        <taxon>Sphingomonas</taxon>
    </lineage>
</organism>
<keyword evidence="3" id="KW-1185">Reference proteome</keyword>